<evidence type="ECO:0000256" key="5">
    <source>
        <dbReference type="ARBA" id="ARBA00022676"/>
    </source>
</evidence>
<dbReference type="CDD" id="cd01627">
    <property type="entry name" value="HAD_TPP"/>
    <property type="match status" value="1"/>
</dbReference>
<comment type="similarity">
    <text evidence="1">In the N-terminal section; belongs to the glycosyltransferase 20 family.</text>
</comment>
<comment type="similarity">
    <text evidence="2">In the C-terminal section; belongs to the trehalose phosphatase family.</text>
</comment>
<evidence type="ECO:0000256" key="4">
    <source>
        <dbReference type="ARBA" id="ARBA00022553"/>
    </source>
</evidence>
<name>A0A811NNX2_9POAL</name>
<dbReference type="FunFam" id="3.40.50.1000:FF:000052">
    <property type="entry name" value="Alpha,alpha-trehalose-phosphate synthase [UDP-forming] 6"/>
    <property type="match status" value="1"/>
</dbReference>
<evidence type="ECO:0000313" key="8">
    <source>
        <dbReference type="EMBL" id="CAD6225110.1"/>
    </source>
</evidence>
<keyword evidence="6" id="KW-0808">Transferase</keyword>
<dbReference type="Pfam" id="PF02358">
    <property type="entry name" value="Trehalose_PPase"/>
    <property type="match status" value="1"/>
</dbReference>
<dbReference type="Gene3D" id="3.40.50.2000">
    <property type="entry name" value="Glycogen Phosphorylase B"/>
    <property type="match status" value="2"/>
</dbReference>
<comment type="catalytic activity">
    <reaction evidence="7">
        <text>D-glucose 6-phosphate + UDP-alpha-D-glucose = alpha,alpha-trehalose 6-phosphate + UDP + H(+)</text>
        <dbReference type="Rhea" id="RHEA:18889"/>
        <dbReference type="ChEBI" id="CHEBI:15378"/>
        <dbReference type="ChEBI" id="CHEBI:58223"/>
        <dbReference type="ChEBI" id="CHEBI:58429"/>
        <dbReference type="ChEBI" id="CHEBI:58885"/>
        <dbReference type="ChEBI" id="CHEBI:61548"/>
        <dbReference type="EC" id="2.4.1.15"/>
    </reaction>
</comment>
<dbReference type="GO" id="GO:0004805">
    <property type="term" value="F:trehalose-phosphatase activity"/>
    <property type="evidence" value="ECO:0007669"/>
    <property type="project" value="TreeGrafter"/>
</dbReference>
<dbReference type="FunFam" id="3.40.50.2000:FF:000017">
    <property type="entry name" value="alpha,alpha-trehalose-phosphate synthase [UDP-forming] 6"/>
    <property type="match status" value="1"/>
</dbReference>
<dbReference type="EMBL" id="CAJGYO010000004">
    <property type="protein sequence ID" value="CAD6225110.1"/>
    <property type="molecule type" value="Genomic_DNA"/>
</dbReference>
<dbReference type="InterPro" id="IPR036412">
    <property type="entry name" value="HAD-like_sf"/>
</dbReference>
<dbReference type="OrthoDB" id="755951at2759"/>
<dbReference type="GO" id="GO:0003825">
    <property type="term" value="F:alpha,alpha-trehalose-phosphate synthase (UDP-forming) activity"/>
    <property type="evidence" value="ECO:0007669"/>
    <property type="project" value="UniProtKB-EC"/>
</dbReference>
<dbReference type="Gene3D" id="3.40.50.1000">
    <property type="entry name" value="HAD superfamily/HAD-like"/>
    <property type="match status" value="1"/>
</dbReference>
<gene>
    <name evidence="8" type="ORF">NCGR_LOCUS17273</name>
</gene>
<dbReference type="EC" id="2.4.1.15" evidence="3"/>
<evidence type="ECO:0000256" key="2">
    <source>
        <dbReference type="ARBA" id="ARBA00006330"/>
    </source>
</evidence>
<sequence length="910" mass="103050">MPEIMVLKSYTNLLDMCCEDVFQQPLRSLPRVVTSPGIISDPDWESSNDGNSVGSTPIFSKRKIIVANFLPMICAKNEATGEWSFAMDDNQLLVQLKDGFPIDNEVIYVGSLNVQVDPSEQDRVSQKLFKEHRCIPTFLPADLQQQFYHIFCKQHLWPLFHYMLPVCHDKGELFDRSLFQAYVRANKIFADKVVEAVNSDDDCVWVHDYHLMLIPTFLRKKLHRIKVGFFLHSPFPSSEIYRTLPVRDEILKSLLNADLIGFQTFNYARHFLSCCSRLLGLNYESKRGHIGIEYFGRTVSLKILAAGVHVGRLESTLKLPATINKVQEIESRYSGKMVILGVDDMDIFKGISLKLLGLELLLERTPKLRGKVVLVQIVNPARSIRKDVEEAKYEAVSVAQRINDKYGSANYKPVVLIDYSIPFYEKIAFYAASDCCIVNAVRDGMNLIPYEYTVCRQGNEEIDKLRGVNKSSSHTSTLIVSEFVGCSPSLSGAFRVNPWSMEDVADALYSATDLTQYEKNLRHEKHYRYVRSHDVAYWARSFDQDLERACREQYSQRCWTTGFGLNFRVIALSPGFRRLSLEHLTSSYKKANRRMIFLDYDGTLVPQTSHNKSPSAELISILNSLCNDMKNTVFIVSGRGRDSLSEWFVSCENLGIAAEHGYFIRWNKAAEWETSLSGLHSEWKLIAEPIMHLYMETTDGSFIEQKESALVWHYQNTDHDFGSCQAKELVGHLERVLSNEPVVVRRGHQIVEVKPQGVNKGISVDKIIRTLVSKGDVPDLLMCIGNDRSDEDMFESINKATSLSEPAIPEVFACSVGPKASKANYYVDGCSEVIRLLKGVTDISPQKDTVSHSHAVFKDTLEAVDLMVKGFPASAPTYSSWESPGPVYSSWVAPTFRMICNSSHLTPVLH</sequence>
<dbReference type="NCBIfam" id="TIGR00685">
    <property type="entry name" value="T6PP"/>
    <property type="match status" value="1"/>
</dbReference>
<reference evidence="8" key="1">
    <citation type="submission" date="2020-10" db="EMBL/GenBank/DDBJ databases">
        <authorList>
            <person name="Han B."/>
            <person name="Lu T."/>
            <person name="Zhao Q."/>
            <person name="Huang X."/>
            <person name="Zhao Y."/>
        </authorList>
    </citation>
    <scope>NUCLEOTIDE SEQUENCE</scope>
</reference>
<dbReference type="FunFam" id="3.40.50.1000:FF:000054">
    <property type="entry name" value="alpha,alpha-trehalose-phosphate synthase [UDP-forming] 6"/>
    <property type="match status" value="1"/>
</dbReference>
<dbReference type="SUPFAM" id="SSF56784">
    <property type="entry name" value="HAD-like"/>
    <property type="match status" value="1"/>
</dbReference>
<dbReference type="Pfam" id="PF00982">
    <property type="entry name" value="Glyco_transf_20"/>
    <property type="match status" value="1"/>
</dbReference>
<organism evidence="8 9">
    <name type="scientific">Miscanthus lutarioriparius</name>
    <dbReference type="NCBI Taxonomy" id="422564"/>
    <lineage>
        <taxon>Eukaryota</taxon>
        <taxon>Viridiplantae</taxon>
        <taxon>Streptophyta</taxon>
        <taxon>Embryophyta</taxon>
        <taxon>Tracheophyta</taxon>
        <taxon>Spermatophyta</taxon>
        <taxon>Magnoliopsida</taxon>
        <taxon>Liliopsida</taxon>
        <taxon>Poales</taxon>
        <taxon>Poaceae</taxon>
        <taxon>PACMAD clade</taxon>
        <taxon>Panicoideae</taxon>
        <taxon>Andropogonodae</taxon>
        <taxon>Andropogoneae</taxon>
        <taxon>Saccharinae</taxon>
        <taxon>Miscanthus</taxon>
    </lineage>
</organism>
<dbReference type="CDD" id="cd03788">
    <property type="entry name" value="GT20_TPS"/>
    <property type="match status" value="1"/>
</dbReference>
<dbReference type="GO" id="GO:0005992">
    <property type="term" value="P:trehalose biosynthetic process"/>
    <property type="evidence" value="ECO:0007669"/>
    <property type="project" value="InterPro"/>
</dbReference>
<evidence type="ECO:0000256" key="6">
    <source>
        <dbReference type="ARBA" id="ARBA00022679"/>
    </source>
</evidence>
<dbReference type="NCBIfam" id="TIGR01484">
    <property type="entry name" value="HAD-SF-IIB"/>
    <property type="match status" value="1"/>
</dbReference>
<dbReference type="FunFam" id="3.40.50.2000:FF:000010">
    <property type="entry name" value="Alpha,alpha-trehalose-phosphate synthase"/>
    <property type="match status" value="1"/>
</dbReference>
<dbReference type="PANTHER" id="PTHR10788:SF84">
    <property type="entry name" value="TREHALOSE-6-PHOSPHATE SYNTHASE5"/>
    <property type="match status" value="1"/>
</dbReference>
<keyword evidence="9" id="KW-1185">Reference proteome</keyword>
<dbReference type="GO" id="GO:0005829">
    <property type="term" value="C:cytosol"/>
    <property type="evidence" value="ECO:0007669"/>
    <property type="project" value="TreeGrafter"/>
</dbReference>
<keyword evidence="4" id="KW-0597">Phosphoprotein</keyword>
<evidence type="ECO:0000256" key="7">
    <source>
        <dbReference type="ARBA" id="ARBA00048039"/>
    </source>
</evidence>
<dbReference type="Proteomes" id="UP000604825">
    <property type="component" value="Unassembled WGS sequence"/>
</dbReference>
<comment type="caution">
    <text evidence="8">The sequence shown here is derived from an EMBL/GenBank/DDBJ whole genome shotgun (WGS) entry which is preliminary data.</text>
</comment>
<dbReference type="PANTHER" id="PTHR10788">
    <property type="entry name" value="TREHALOSE-6-PHOSPHATE SYNTHASE"/>
    <property type="match status" value="1"/>
</dbReference>
<dbReference type="InterPro" id="IPR003337">
    <property type="entry name" value="Trehalose_PPase"/>
</dbReference>
<protein>
    <recommendedName>
        <fullName evidence="3">alpha,alpha-trehalose-phosphate synthase (UDP-forming)</fullName>
        <ecNumber evidence="3">2.4.1.15</ecNumber>
    </recommendedName>
</protein>
<evidence type="ECO:0000256" key="1">
    <source>
        <dbReference type="ARBA" id="ARBA00005409"/>
    </source>
</evidence>
<keyword evidence="5" id="KW-0328">Glycosyltransferase</keyword>
<dbReference type="InterPro" id="IPR006379">
    <property type="entry name" value="HAD-SF_hydro_IIB"/>
</dbReference>
<evidence type="ECO:0000313" key="9">
    <source>
        <dbReference type="Proteomes" id="UP000604825"/>
    </source>
</evidence>
<dbReference type="AlphaFoldDB" id="A0A811NNX2"/>
<dbReference type="FunFam" id="3.30.70.1020:FF:000002">
    <property type="entry name" value="Trehalose-6-phosphate synthase 2"/>
    <property type="match status" value="1"/>
</dbReference>
<dbReference type="InterPro" id="IPR001830">
    <property type="entry name" value="Glyco_trans_20"/>
</dbReference>
<accession>A0A811NNX2</accession>
<evidence type="ECO:0000256" key="3">
    <source>
        <dbReference type="ARBA" id="ARBA00012538"/>
    </source>
</evidence>
<dbReference type="Gene3D" id="3.30.70.1020">
    <property type="entry name" value="Trehalose-6-phosphate phosphatase related protein, domain 2"/>
    <property type="match status" value="1"/>
</dbReference>
<dbReference type="InterPro" id="IPR023214">
    <property type="entry name" value="HAD_sf"/>
</dbReference>
<dbReference type="SUPFAM" id="SSF53756">
    <property type="entry name" value="UDP-Glycosyltransferase/glycogen phosphorylase"/>
    <property type="match status" value="1"/>
</dbReference>
<proteinExistence type="inferred from homology"/>